<evidence type="ECO:0000313" key="5">
    <source>
        <dbReference type="EMBL" id="PNF28938.1"/>
    </source>
</evidence>
<dbReference type="GO" id="GO:0008318">
    <property type="term" value="F:protein prenyltransferase activity"/>
    <property type="evidence" value="ECO:0007669"/>
    <property type="project" value="InterPro"/>
</dbReference>
<dbReference type="STRING" id="105785.A0A2J7QK32"/>
<keyword evidence="3" id="KW-0808">Transferase</keyword>
<proteinExistence type="inferred from homology"/>
<sequence>MQDDPFPAAERILSEIETVFKKDPKLKEFDIVPVTVNHNKSPVLHVEHCLGLESWCVRHVYCYTYRRLMDARHLRNRREDPALLARLLSGALLLNPDVTTFWNMRRELLQASRLDMQGELHFTAVLLSRKPKCAEAFAHRKWVVKRLLLADADKDELLEKELQVSQYAADRYPNNYHAWSHRMWCLTHLASFASAPLLKEWSSSEAWVSSHVSDHSGLQYRQFLLNHLLELKQFVSDDVTEKARKSILQFLSCSWSEDTIDTVQSALIKAVGLIASELLLNTDLILRFAGHEALWCHRRYLLMSFKKFLTSRRADMNGIGGCRCSKVSAIRNRCAEKSSEGVSALNKDKPSNHMNVDGVPLEKDQKLSSEELAALDRYLCNLQGAMIWHEVKLISNCRPDELHQQRLAKQHHKWLSHVLKLDIPAVTCHN</sequence>
<dbReference type="PROSITE" id="PS51147">
    <property type="entry name" value="PFTA"/>
    <property type="match status" value="1"/>
</dbReference>
<dbReference type="Gene3D" id="1.25.40.120">
    <property type="entry name" value="Protein prenylyltransferase"/>
    <property type="match status" value="1"/>
</dbReference>
<evidence type="ECO:0008006" key="7">
    <source>
        <dbReference type="Google" id="ProtNLM"/>
    </source>
</evidence>
<dbReference type="Proteomes" id="UP000235965">
    <property type="component" value="Unassembled WGS sequence"/>
</dbReference>
<dbReference type="EMBL" id="NEVH01013278">
    <property type="protein sequence ID" value="PNF28938.1"/>
    <property type="molecule type" value="Genomic_DNA"/>
</dbReference>
<evidence type="ECO:0000256" key="4">
    <source>
        <dbReference type="ARBA" id="ARBA00022737"/>
    </source>
</evidence>
<accession>A0A2J7QK32</accession>
<dbReference type="InParanoid" id="A0A2J7QK32"/>
<evidence type="ECO:0000256" key="1">
    <source>
        <dbReference type="ARBA" id="ARBA00006734"/>
    </source>
</evidence>
<dbReference type="PANTHER" id="PTHR11129">
    <property type="entry name" value="PROTEIN FARNESYLTRANSFERASE ALPHA SUBUNIT/RAB GERANYLGERANYL TRANSFERASE ALPHA SUBUNIT"/>
    <property type="match status" value="1"/>
</dbReference>
<dbReference type="SUPFAM" id="SSF48439">
    <property type="entry name" value="Protein prenylyltransferase"/>
    <property type="match status" value="1"/>
</dbReference>
<name>A0A2J7QK32_9NEOP</name>
<dbReference type="FunCoup" id="A0A2J7QK32">
    <property type="interactions" value="398"/>
</dbReference>
<dbReference type="InterPro" id="IPR002088">
    <property type="entry name" value="Prenyl_trans_a"/>
</dbReference>
<organism evidence="5 6">
    <name type="scientific">Cryptotermes secundus</name>
    <dbReference type="NCBI Taxonomy" id="105785"/>
    <lineage>
        <taxon>Eukaryota</taxon>
        <taxon>Metazoa</taxon>
        <taxon>Ecdysozoa</taxon>
        <taxon>Arthropoda</taxon>
        <taxon>Hexapoda</taxon>
        <taxon>Insecta</taxon>
        <taxon>Pterygota</taxon>
        <taxon>Neoptera</taxon>
        <taxon>Polyneoptera</taxon>
        <taxon>Dictyoptera</taxon>
        <taxon>Blattodea</taxon>
        <taxon>Blattoidea</taxon>
        <taxon>Termitoidae</taxon>
        <taxon>Kalotermitidae</taxon>
        <taxon>Cryptotermitinae</taxon>
        <taxon>Cryptotermes</taxon>
    </lineage>
</organism>
<keyword evidence="4" id="KW-0677">Repeat</keyword>
<dbReference type="PANTHER" id="PTHR11129:SF3">
    <property type="entry name" value="PROTEIN PRENYLTRANSFERASE ALPHA SUBUNIT REPEAT-CONTAINING PROTEIN 1"/>
    <property type="match status" value="1"/>
</dbReference>
<keyword evidence="2" id="KW-0637">Prenyltransferase</keyword>
<evidence type="ECO:0000256" key="2">
    <source>
        <dbReference type="ARBA" id="ARBA00022602"/>
    </source>
</evidence>
<gene>
    <name evidence="5" type="ORF">B7P43_G15268</name>
</gene>
<dbReference type="Pfam" id="PF01239">
    <property type="entry name" value="PPTA"/>
    <property type="match status" value="3"/>
</dbReference>
<dbReference type="AlphaFoldDB" id="A0A2J7QK32"/>
<keyword evidence="6" id="KW-1185">Reference proteome</keyword>
<reference evidence="5 6" key="1">
    <citation type="submission" date="2017-12" db="EMBL/GenBank/DDBJ databases">
        <title>Hemimetabolous genomes reveal molecular basis of termite eusociality.</title>
        <authorList>
            <person name="Harrison M.C."/>
            <person name="Jongepier E."/>
            <person name="Robertson H.M."/>
            <person name="Arning N."/>
            <person name="Bitard-Feildel T."/>
            <person name="Chao H."/>
            <person name="Childers C.P."/>
            <person name="Dinh H."/>
            <person name="Doddapaneni H."/>
            <person name="Dugan S."/>
            <person name="Gowin J."/>
            <person name="Greiner C."/>
            <person name="Han Y."/>
            <person name="Hu H."/>
            <person name="Hughes D.S.T."/>
            <person name="Huylmans A.-K."/>
            <person name="Kemena C."/>
            <person name="Kremer L.P.M."/>
            <person name="Lee S.L."/>
            <person name="Lopez-Ezquerra A."/>
            <person name="Mallet L."/>
            <person name="Monroy-Kuhn J.M."/>
            <person name="Moser A."/>
            <person name="Murali S.C."/>
            <person name="Muzny D.M."/>
            <person name="Otani S."/>
            <person name="Piulachs M.-D."/>
            <person name="Poelchau M."/>
            <person name="Qu J."/>
            <person name="Schaub F."/>
            <person name="Wada-Katsumata A."/>
            <person name="Worley K.C."/>
            <person name="Xie Q."/>
            <person name="Ylla G."/>
            <person name="Poulsen M."/>
            <person name="Gibbs R.A."/>
            <person name="Schal C."/>
            <person name="Richards S."/>
            <person name="Belles X."/>
            <person name="Korb J."/>
            <person name="Bornberg-Bauer E."/>
        </authorList>
    </citation>
    <scope>NUCLEOTIDE SEQUENCE [LARGE SCALE GENOMIC DNA]</scope>
    <source>
        <tissue evidence="5">Whole body</tissue>
    </source>
</reference>
<protein>
    <recommendedName>
        <fullName evidence="7">Protein prenyltransferase alpha subunit repeat-containing protein 1</fullName>
    </recommendedName>
</protein>
<comment type="caution">
    <text evidence="5">The sequence shown here is derived from an EMBL/GenBank/DDBJ whole genome shotgun (WGS) entry which is preliminary data.</text>
</comment>
<comment type="similarity">
    <text evidence="1">Belongs to the protein prenyltransferase subunit alpha family.</text>
</comment>
<evidence type="ECO:0000256" key="3">
    <source>
        <dbReference type="ARBA" id="ARBA00022679"/>
    </source>
</evidence>
<evidence type="ECO:0000313" key="6">
    <source>
        <dbReference type="Proteomes" id="UP000235965"/>
    </source>
</evidence>
<dbReference type="GO" id="GO:0005737">
    <property type="term" value="C:cytoplasm"/>
    <property type="evidence" value="ECO:0007669"/>
    <property type="project" value="TreeGrafter"/>
</dbReference>
<dbReference type="OrthoDB" id="5358702at2759"/>